<comment type="caution">
    <text evidence="1">The sequence shown here is derived from an EMBL/GenBank/DDBJ whole genome shotgun (WGS) entry which is preliminary data.</text>
</comment>
<evidence type="ECO:0000313" key="1">
    <source>
        <dbReference type="EMBL" id="KAI3362569.1"/>
    </source>
</evidence>
<dbReference type="EMBL" id="CM041544">
    <property type="protein sequence ID" value="KAI3362569.1"/>
    <property type="molecule type" value="Genomic_DNA"/>
</dbReference>
<proteinExistence type="predicted"/>
<reference evidence="1" key="1">
    <citation type="submission" date="2022-04" db="EMBL/GenBank/DDBJ databases">
        <title>Jade perch genome.</title>
        <authorList>
            <person name="Chao B."/>
        </authorList>
    </citation>
    <scope>NUCLEOTIDE SEQUENCE</scope>
    <source>
        <strain evidence="1">CB-2022</strain>
    </source>
</reference>
<protein>
    <submittedName>
        <fullName evidence="1">Uncharacterized protein</fullName>
    </submittedName>
</protein>
<keyword evidence="2" id="KW-1185">Reference proteome</keyword>
<name>A0ACB8W450_9TELE</name>
<accession>A0ACB8W450</accession>
<dbReference type="Proteomes" id="UP000831701">
    <property type="component" value="Chromosome 14"/>
</dbReference>
<organism evidence="1 2">
    <name type="scientific">Scortum barcoo</name>
    <name type="common">barcoo grunter</name>
    <dbReference type="NCBI Taxonomy" id="214431"/>
    <lineage>
        <taxon>Eukaryota</taxon>
        <taxon>Metazoa</taxon>
        <taxon>Chordata</taxon>
        <taxon>Craniata</taxon>
        <taxon>Vertebrata</taxon>
        <taxon>Euteleostomi</taxon>
        <taxon>Actinopterygii</taxon>
        <taxon>Neopterygii</taxon>
        <taxon>Teleostei</taxon>
        <taxon>Neoteleostei</taxon>
        <taxon>Acanthomorphata</taxon>
        <taxon>Eupercaria</taxon>
        <taxon>Centrarchiformes</taxon>
        <taxon>Terapontoidei</taxon>
        <taxon>Terapontidae</taxon>
        <taxon>Scortum</taxon>
    </lineage>
</organism>
<evidence type="ECO:0000313" key="2">
    <source>
        <dbReference type="Proteomes" id="UP000831701"/>
    </source>
</evidence>
<sequence>MEAQRSVKDCNSALLVPTLDLEILQVADQGQMQLQTVVQYSSSHSPLIPGLKTALRFSQEGLCQDNIMVKCCPRIAVNLKLPDILVQCSIDRDQGFCAFSRTGIQALQRTESEAYKADVLFRHHAVRVDGYYCLRAHAHTHPVSHPHQCAIALNHFKSCIFFRRRTCATRFFDSLFDWSAYNGLLLCESLETETLTSTSPAAPEGRGDNGAEQRREERGASDREGPLGQTLEELGAEDI</sequence>
<gene>
    <name evidence="1" type="ORF">L3Q82_001605</name>
</gene>